<keyword evidence="3" id="KW-1185">Reference proteome</keyword>
<name>A0AAV7KQ18_PLEWA</name>
<dbReference type="EMBL" id="JANPWB010000016">
    <property type="protein sequence ID" value="KAJ1080677.1"/>
    <property type="molecule type" value="Genomic_DNA"/>
</dbReference>
<dbReference type="AlphaFoldDB" id="A0AAV7KQ18"/>
<gene>
    <name evidence="2" type="ORF">NDU88_000871</name>
</gene>
<dbReference type="Proteomes" id="UP001066276">
    <property type="component" value="Chromosome 12"/>
</dbReference>
<proteinExistence type="predicted"/>
<sequence>MYIPRKSEINYVKRSTSAKRDRARKFEKKKSTSPMENSEPRMFSVLGRCAGGGLATGKGLKYGCLGLMKESRFY</sequence>
<evidence type="ECO:0000256" key="1">
    <source>
        <dbReference type="SAM" id="MobiDB-lite"/>
    </source>
</evidence>
<evidence type="ECO:0000313" key="3">
    <source>
        <dbReference type="Proteomes" id="UP001066276"/>
    </source>
</evidence>
<evidence type="ECO:0000313" key="2">
    <source>
        <dbReference type="EMBL" id="KAJ1080677.1"/>
    </source>
</evidence>
<organism evidence="2 3">
    <name type="scientific">Pleurodeles waltl</name>
    <name type="common">Iberian ribbed newt</name>
    <dbReference type="NCBI Taxonomy" id="8319"/>
    <lineage>
        <taxon>Eukaryota</taxon>
        <taxon>Metazoa</taxon>
        <taxon>Chordata</taxon>
        <taxon>Craniata</taxon>
        <taxon>Vertebrata</taxon>
        <taxon>Euteleostomi</taxon>
        <taxon>Amphibia</taxon>
        <taxon>Batrachia</taxon>
        <taxon>Caudata</taxon>
        <taxon>Salamandroidea</taxon>
        <taxon>Salamandridae</taxon>
        <taxon>Pleurodelinae</taxon>
        <taxon>Pleurodeles</taxon>
    </lineage>
</organism>
<reference evidence="2" key="1">
    <citation type="journal article" date="2022" name="bioRxiv">
        <title>Sequencing and chromosome-scale assembly of the giantPleurodeles waltlgenome.</title>
        <authorList>
            <person name="Brown T."/>
            <person name="Elewa A."/>
            <person name="Iarovenko S."/>
            <person name="Subramanian E."/>
            <person name="Araus A.J."/>
            <person name="Petzold A."/>
            <person name="Susuki M."/>
            <person name="Suzuki K.-i.T."/>
            <person name="Hayashi T."/>
            <person name="Toyoda A."/>
            <person name="Oliveira C."/>
            <person name="Osipova E."/>
            <person name="Leigh N.D."/>
            <person name="Simon A."/>
            <person name="Yun M.H."/>
        </authorList>
    </citation>
    <scope>NUCLEOTIDE SEQUENCE</scope>
    <source>
        <strain evidence="2">20211129_DDA</strain>
        <tissue evidence="2">Liver</tissue>
    </source>
</reference>
<comment type="caution">
    <text evidence="2">The sequence shown here is derived from an EMBL/GenBank/DDBJ whole genome shotgun (WGS) entry which is preliminary data.</text>
</comment>
<feature type="region of interest" description="Disordered" evidence="1">
    <location>
        <begin position="13"/>
        <end position="39"/>
    </location>
</feature>
<protein>
    <submittedName>
        <fullName evidence="2">Uncharacterized protein</fullName>
    </submittedName>
</protein>
<accession>A0AAV7KQ18</accession>